<comment type="caution">
    <text evidence="9">The sequence shown here is derived from an EMBL/GenBank/DDBJ whole genome shotgun (WGS) entry which is preliminary data.</text>
</comment>
<keyword evidence="2" id="KW-0813">Transport</keyword>
<evidence type="ECO:0000256" key="4">
    <source>
        <dbReference type="ARBA" id="ARBA00022519"/>
    </source>
</evidence>
<keyword evidence="4" id="KW-0997">Cell inner membrane</keyword>
<dbReference type="Pfam" id="PF03605">
    <property type="entry name" value="DcuA_DcuB"/>
    <property type="match status" value="1"/>
</dbReference>
<organism evidence="9">
    <name type="scientific">human gut metagenome</name>
    <dbReference type="NCBI Taxonomy" id="408170"/>
    <lineage>
        <taxon>unclassified sequences</taxon>
        <taxon>metagenomes</taxon>
        <taxon>organismal metagenomes</taxon>
    </lineage>
</organism>
<sequence>GGRFGGIGLGAAGGLGLAILTFGFGVPPDSPPITVISIILAVITCIAILQAAGGLDLFVTIAEKILQK</sequence>
<proteinExistence type="predicted"/>
<evidence type="ECO:0000256" key="6">
    <source>
        <dbReference type="ARBA" id="ARBA00022989"/>
    </source>
</evidence>
<dbReference type="AlphaFoldDB" id="W1XJY5"/>
<dbReference type="EMBL" id="AZMM01015044">
    <property type="protein sequence ID" value="ETJ30436.1"/>
    <property type="molecule type" value="Genomic_DNA"/>
</dbReference>
<gene>
    <name evidence="9" type="ORF">Q604_UNBC15044G0001</name>
</gene>
<reference evidence="9" key="1">
    <citation type="submission" date="2013-12" db="EMBL/GenBank/DDBJ databases">
        <title>A Varibaculum cambriense genome reconstructed from a premature infant gut community with otherwise low bacterial novelty that shifts toward anaerobic metabolism during the third week of life.</title>
        <authorList>
            <person name="Brown C.T."/>
            <person name="Sharon I."/>
            <person name="Thomas B.C."/>
            <person name="Castelle C.J."/>
            <person name="Morowitz M.J."/>
            <person name="Banfield J.F."/>
        </authorList>
    </citation>
    <scope>NUCLEOTIDE SEQUENCE</scope>
</reference>
<evidence type="ECO:0000256" key="5">
    <source>
        <dbReference type="ARBA" id="ARBA00022692"/>
    </source>
</evidence>
<evidence type="ECO:0000256" key="8">
    <source>
        <dbReference type="SAM" id="Phobius"/>
    </source>
</evidence>
<dbReference type="PANTHER" id="PTHR36106:SF1">
    <property type="entry name" value="ANAEROBIC C4-DICARBOXYLATE TRANSPORTER DCUB"/>
    <property type="match status" value="1"/>
</dbReference>
<dbReference type="InterPro" id="IPR004668">
    <property type="entry name" value="Anaer_Dcu_memb_transpt"/>
</dbReference>
<evidence type="ECO:0000256" key="3">
    <source>
        <dbReference type="ARBA" id="ARBA00022475"/>
    </source>
</evidence>
<evidence type="ECO:0000256" key="1">
    <source>
        <dbReference type="ARBA" id="ARBA00004429"/>
    </source>
</evidence>
<evidence type="ECO:0000313" key="9">
    <source>
        <dbReference type="EMBL" id="ETJ30436.1"/>
    </source>
</evidence>
<feature type="transmembrane region" description="Helical" evidence="8">
    <location>
        <begin position="7"/>
        <end position="27"/>
    </location>
</feature>
<evidence type="ECO:0000256" key="7">
    <source>
        <dbReference type="ARBA" id="ARBA00023136"/>
    </source>
</evidence>
<dbReference type="GO" id="GO:0005886">
    <property type="term" value="C:plasma membrane"/>
    <property type="evidence" value="ECO:0007669"/>
    <property type="project" value="UniProtKB-SubCell"/>
</dbReference>
<keyword evidence="5 8" id="KW-0812">Transmembrane</keyword>
<name>W1XJY5_9ZZZZ</name>
<dbReference type="PANTHER" id="PTHR36106">
    <property type="entry name" value="ANAEROBIC C4-DICARBOXYLATE TRANSPORTER DCUB"/>
    <property type="match status" value="1"/>
</dbReference>
<accession>W1XJY5</accession>
<keyword evidence="6 8" id="KW-1133">Transmembrane helix</keyword>
<keyword evidence="3" id="KW-1003">Cell membrane</keyword>
<feature type="non-terminal residue" evidence="9">
    <location>
        <position position="1"/>
    </location>
</feature>
<feature type="non-terminal residue" evidence="9">
    <location>
        <position position="68"/>
    </location>
</feature>
<dbReference type="GO" id="GO:0015556">
    <property type="term" value="F:C4-dicarboxylate transmembrane transporter activity"/>
    <property type="evidence" value="ECO:0007669"/>
    <property type="project" value="InterPro"/>
</dbReference>
<keyword evidence="7 8" id="KW-0472">Membrane</keyword>
<evidence type="ECO:0000256" key="2">
    <source>
        <dbReference type="ARBA" id="ARBA00022448"/>
    </source>
</evidence>
<protein>
    <submittedName>
        <fullName evidence="9">Anaerobic c4-dicarboxylate membrane transporter</fullName>
    </submittedName>
</protein>
<comment type="subcellular location">
    <subcellularLocation>
        <location evidence="1">Cell inner membrane</location>
        <topology evidence="1">Multi-pass membrane protein</topology>
    </subcellularLocation>
</comment>
<feature type="transmembrane region" description="Helical" evidence="8">
    <location>
        <begin position="33"/>
        <end position="59"/>
    </location>
</feature>